<accession>A0A6C0AWE8</accession>
<dbReference type="EMBL" id="MN738760">
    <property type="protein sequence ID" value="QHS83575.1"/>
    <property type="molecule type" value="Genomic_DNA"/>
</dbReference>
<organism evidence="2">
    <name type="scientific">viral metagenome</name>
    <dbReference type="NCBI Taxonomy" id="1070528"/>
    <lineage>
        <taxon>unclassified sequences</taxon>
        <taxon>metagenomes</taxon>
        <taxon>organismal metagenomes</taxon>
    </lineage>
</organism>
<dbReference type="PROSITE" id="PS00028">
    <property type="entry name" value="ZINC_FINGER_C2H2_1"/>
    <property type="match status" value="1"/>
</dbReference>
<evidence type="ECO:0000313" key="2">
    <source>
        <dbReference type="EMBL" id="QHS83575.1"/>
    </source>
</evidence>
<sequence length="262" mass="30700">MDDSNSKRFTCTLCNASFDKKCKYDRHLNTQKHINLFHSNEMGRNTWNSNNWSEENVYKAKYMELSKKYYELEKNIEIREKNFQLRLERLEQQLSLSTAGQNNCNNNNVNTTINITNNVNLPKNAHGSENWDYLKSDILNIMKGVNTCIPEIVKKIHFDKDHPENHNIKIPNKKLSQAKTFNGESWDTVGKREAIENLIVNVVDRLQSEYGGDFNEEASQFIQNLWAEKMSPIFENKTVDRKLRNQVEYTIIDNQSQITKSN</sequence>
<dbReference type="InterPro" id="IPR013087">
    <property type="entry name" value="Znf_C2H2_type"/>
</dbReference>
<name>A0A6C0AWE8_9ZZZZ</name>
<dbReference type="InterPro" id="IPR036236">
    <property type="entry name" value="Znf_C2H2_sf"/>
</dbReference>
<reference evidence="2" key="1">
    <citation type="journal article" date="2020" name="Nature">
        <title>Giant virus diversity and host interactions through global metagenomics.</title>
        <authorList>
            <person name="Schulz F."/>
            <person name="Roux S."/>
            <person name="Paez-Espino D."/>
            <person name="Jungbluth S."/>
            <person name="Walsh D.A."/>
            <person name="Denef V.J."/>
            <person name="McMahon K.D."/>
            <person name="Konstantinidis K.T."/>
            <person name="Eloe-Fadrosh E.A."/>
            <person name="Kyrpides N.C."/>
            <person name="Woyke T."/>
        </authorList>
    </citation>
    <scope>NUCLEOTIDE SEQUENCE</scope>
    <source>
        <strain evidence="2">GVMAG-S-ERX555961-36</strain>
    </source>
</reference>
<evidence type="ECO:0000259" key="1">
    <source>
        <dbReference type="PROSITE" id="PS50157"/>
    </source>
</evidence>
<feature type="domain" description="C2H2-type" evidence="1">
    <location>
        <begin position="9"/>
        <end position="43"/>
    </location>
</feature>
<dbReference type="SUPFAM" id="SSF57667">
    <property type="entry name" value="beta-beta-alpha zinc fingers"/>
    <property type="match status" value="1"/>
</dbReference>
<protein>
    <recommendedName>
        <fullName evidence="1">C2H2-type domain-containing protein</fullName>
    </recommendedName>
</protein>
<dbReference type="PROSITE" id="PS50157">
    <property type="entry name" value="ZINC_FINGER_C2H2_2"/>
    <property type="match status" value="1"/>
</dbReference>
<proteinExistence type="predicted"/>
<dbReference type="AlphaFoldDB" id="A0A6C0AWE8"/>